<evidence type="ECO:0000313" key="1">
    <source>
        <dbReference type="EMBL" id="UUX91137.1"/>
    </source>
</evidence>
<evidence type="ECO:0000313" key="2">
    <source>
        <dbReference type="Proteomes" id="UP001060368"/>
    </source>
</evidence>
<dbReference type="KEGG" id="mend:L6E24_07015"/>
<dbReference type="Proteomes" id="UP001060368">
    <property type="component" value="Chromosome"/>
</dbReference>
<organism evidence="1 2">
    <name type="scientific">Methanoplanus endosymbiosus</name>
    <dbReference type="NCBI Taxonomy" id="33865"/>
    <lineage>
        <taxon>Archaea</taxon>
        <taxon>Methanobacteriati</taxon>
        <taxon>Methanobacteriota</taxon>
        <taxon>Stenosarchaea group</taxon>
        <taxon>Methanomicrobia</taxon>
        <taxon>Methanomicrobiales</taxon>
        <taxon>Methanomicrobiaceae</taxon>
        <taxon>Methanoplanus</taxon>
    </lineage>
</organism>
<dbReference type="AlphaFoldDB" id="A0A9E7TGH4"/>
<keyword evidence="2" id="KW-1185">Reference proteome</keyword>
<dbReference type="RefSeq" id="WP_257741289.1">
    <property type="nucleotide sequence ID" value="NZ_CP096115.1"/>
</dbReference>
<dbReference type="EMBL" id="CP096115">
    <property type="protein sequence ID" value="UUX91137.1"/>
    <property type="molecule type" value="Genomic_DNA"/>
</dbReference>
<proteinExistence type="predicted"/>
<protein>
    <submittedName>
        <fullName evidence="1">Uncharacterized protein</fullName>
    </submittedName>
</protein>
<sequence length="56" mass="6412">MILQEGNLQFDFNGVIDAFKFDEKDRSKGTFHGLSHCMKAVDFIVETENKCIISIM</sequence>
<dbReference type="GeneID" id="74307437"/>
<gene>
    <name evidence="1" type="ORF">L6E24_07015</name>
</gene>
<name>A0A9E7TGH4_9EURY</name>
<reference evidence="1" key="1">
    <citation type="submission" date="2022-04" db="EMBL/GenBank/DDBJ databases">
        <title>Complete genome of Methanoplanus endosymbiosus DSM 3599.</title>
        <authorList>
            <person name="Chen S.-C."/>
            <person name="You Y.-T."/>
            <person name="Zhou Y.-Z."/>
            <person name="Lai M.-C."/>
        </authorList>
    </citation>
    <scope>NUCLEOTIDE SEQUENCE</scope>
    <source>
        <strain evidence="1">DSM 3599</strain>
    </source>
</reference>
<accession>A0A9E7TGH4</accession>